<dbReference type="InterPro" id="IPR027417">
    <property type="entry name" value="P-loop_NTPase"/>
</dbReference>
<evidence type="ECO:0000259" key="4">
    <source>
        <dbReference type="PROSITE" id="PS51193"/>
    </source>
</evidence>
<keyword evidence="3" id="KW-0067">ATP-binding</keyword>
<keyword evidence="5" id="KW-0347">Helicase</keyword>
<keyword evidence="2" id="KW-0378">Hydrolase</keyword>
<dbReference type="Gene3D" id="3.40.50.300">
    <property type="entry name" value="P-loop containing nucleotide triphosphate hydrolases"/>
    <property type="match status" value="2"/>
</dbReference>
<dbReference type="InterPro" id="IPR010614">
    <property type="entry name" value="RAD3-like_helicase_DEAD"/>
</dbReference>
<sequence>MLGLYPVRGFAHAACSVQTPWLMSFSPLRPGSVDEDEDDLEEEHVTKVYYCSQTHSQLAQFVHEVKKSPFGKDIWLVSLGSWQQMGLLRDEALAEVKDIEQLLALGKDAQACPYYGSHLAIPAVQLVVLPYQMLLHAATRQAVGIWLQDQVVIINEAHNLINTITGMHCVEVGGSQGLP</sequence>
<proteinExistence type="predicted"/>
<reference evidence="5 6" key="1">
    <citation type="submission" date="2023-05" db="EMBL/GenBank/DDBJ databases">
        <title>B98-5 Cell Line De Novo Hybrid Assembly: An Optical Mapping Approach.</title>
        <authorList>
            <person name="Kananen K."/>
            <person name="Auerbach J.A."/>
            <person name="Kautto E."/>
            <person name="Blachly J.S."/>
        </authorList>
    </citation>
    <scope>NUCLEOTIDE SEQUENCE [LARGE SCALE GENOMIC DNA]</scope>
    <source>
        <strain evidence="5">B95-8</strain>
        <tissue evidence="5">Cell line</tissue>
    </source>
</reference>
<keyword evidence="6" id="KW-1185">Reference proteome</keyword>
<dbReference type="PANTHER" id="PTHR11472">
    <property type="entry name" value="DNA REPAIR DEAD HELICASE RAD3/XP-D SUBFAMILY MEMBER"/>
    <property type="match status" value="1"/>
</dbReference>
<organism evidence="5 6">
    <name type="scientific">Saguinus oedipus</name>
    <name type="common">Cotton-top tamarin</name>
    <name type="synonym">Oedipomidas oedipus</name>
    <dbReference type="NCBI Taxonomy" id="9490"/>
    <lineage>
        <taxon>Eukaryota</taxon>
        <taxon>Metazoa</taxon>
        <taxon>Chordata</taxon>
        <taxon>Craniata</taxon>
        <taxon>Vertebrata</taxon>
        <taxon>Euteleostomi</taxon>
        <taxon>Mammalia</taxon>
        <taxon>Eutheria</taxon>
        <taxon>Euarchontoglires</taxon>
        <taxon>Primates</taxon>
        <taxon>Haplorrhini</taxon>
        <taxon>Platyrrhini</taxon>
        <taxon>Cebidae</taxon>
        <taxon>Callitrichinae</taxon>
        <taxon>Saguinus</taxon>
    </lineage>
</organism>
<name>A0ABQ9VF27_SAGOE</name>
<accession>A0ABQ9VF27</accession>
<evidence type="ECO:0000313" key="5">
    <source>
        <dbReference type="EMBL" id="KAK2107981.1"/>
    </source>
</evidence>
<evidence type="ECO:0000256" key="3">
    <source>
        <dbReference type="ARBA" id="ARBA00022840"/>
    </source>
</evidence>
<dbReference type="Pfam" id="PF06733">
    <property type="entry name" value="DEAD_2"/>
    <property type="match status" value="2"/>
</dbReference>
<keyword evidence="1" id="KW-0547">Nucleotide-binding</keyword>
<evidence type="ECO:0000313" key="6">
    <source>
        <dbReference type="Proteomes" id="UP001266305"/>
    </source>
</evidence>
<dbReference type="PROSITE" id="PS51193">
    <property type="entry name" value="HELICASE_ATP_BIND_2"/>
    <property type="match status" value="1"/>
</dbReference>
<dbReference type="GO" id="GO:0004386">
    <property type="term" value="F:helicase activity"/>
    <property type="evidence" value="ECO:0007669"/>
    <property type="project" value="UniProtKB-KW"/>
</dbReference>
<dbReference type="InterPro" id="IPR014013">
    <property type="entry name" value="Helic_SF1/SF2_ATP-bd_DinG/Rad3"/>
</dbReference>
<dbReference type="InterPro" id="IPR045028">
    <property type="entry name" value="DinG/Rad3-like"/>
</dbReference>
<dbReference type="InterPro" id="IPR006554">
    <property type="entry name" value="Helicase-like_DEXD_c2"/>
</dbReference>
<evidence type="ECO:0000256" key="2">
    <source>
        <dbReference type="ARBA" id="ARBA00022801"/>
    </source>
</evidence>
<evidence type="ECO:0000256" key="1">
    <source>
        <dbReference type="ARBA" id="ARBA00022741"/>
    </source>
</evidence>
<comment type="caution">
    <text evidence="5">The sequence shown here is derived from an EMBL/GenBank/DDBJ whole genome shotgun (WGS) entry which is preliminary data.</text>
</comment>
<dbReference type="PANTHER" id="PTHR11472:SF41">
    <property type="entry name" value="ATP-DEPENDENT DNA HELICASE DDX11-RELATED"/>
    <property type="match status" value="1"/>
</dbReference>
<protein>
    <submittedName>
        <fullName evidence="5">DEAD H (Asp-Glu-Ala-Asp His) box helicase 11</fullName>
    </submittedName>
</protein>
<dbReference type="EMBL" id="JASSZA010000006">
    <property type="protein sequence ID" value="KAK2107981.1"/>
    <property type="molecule type" value="Genomic_DNA"/>
</dbReference>
<dbReference type="Proteomes" id="UP001266305">
    <property type="component" value="Unassembled WGS sequence"/>
</dbReference>
<gene>
    <name evidence="5" type="primary">DDX11_1</name>
    <name evidence="5" type="ORF">P7K49_013146</name>
</gene>
<feature type="domain" description="Helicase ATP-binding" evidence="4">
    <location>
        <begin position="1"/>
        <end position="179"/>
    </location>
</feature>
<dbReference type="SMART" id="SM00488">
    <property type="entry name" value="DEXDc2"/>
    <property type="match status" value="1"/>
</dbReference>